<dbReference type="EMBL" id="MU003497">
    <property type="protein sequence ID" value="KAF2474881.1"/>
    <property type="molecule type" value="Genomic_DNA"/>
</dbReference>
<proteinExistence type="predicted"/>
<evidence type="ECO:0000313" key="1">
    <source>
        <dbReference type="EMBL" id="KAF2474881.1"/>
    </source>
</evidence>
<protein>
    <submittedName>
        <fullName evidence="1">Uncharacterized protein</fullName>
    </submittedName>
</protein>
<name>A0ACB6R6U0_9PLEO</name>
<sequence length="107" mass="11520">MTLGAGGVAAEMPGVYRAANADLERGRGRGPRGEVLHGRGEISAQKATVLMQLMHKWLLLQISFVLARELVGDCLLFIKRGPPSFATRTSTPKHSIALLPTTHHSPP</sequence>
<organism evidence="1 2">
    <name type="scientific">Lindgomyces ingoldianus</name>
    <dbReference type="NCBI Taxonomy" id="673940"/>
    <lineage>
        <taxon>Eukaryota</taxon>
        <taxon>Fungi</taxon>
        <taxon>Dikarya</taxon>
        <taxon>Ascomycota</taxon>
        <taxon>Pezizomycotina</taxon>
        <taxon>Dothideomycetes</taxon>
        <taxon>Pleosporomycetidae</taxon>
        <taxon>Pleosporales</taxon>
        <taxon>Lindgomycetaceae</taxon>
        <taxon>Lindgomyces</taxon>
    </lineage>
</organism>
<evidence type="ECO:0000313" key="2">
    <source>
        <dbReference type="Proteomes" id="UP000799755"/>
    </source>
</evidence>
<keyword evidence="2" id="KW-1185">Reference proteome</keyword>
<reference evidence="1" key="1">
    <citation type="journal article" date="2020" name="Stud. Mycol.">
        <title>101 Dothideomycetes genomes: a test case for predicting lifestyles and emergence of pathogens.</title>
        <authorList>
            <person name="Haridas S."/>
            <person name="Albert R."/>
            <person name="Binder M."/>
            <person name="Bloem J."/>
            <person name="Labutti K."/>
            <person name="Salamov A."/>
            <person name="Andreopoulos B."/>
            <person name="Baker S."/>
            <person name="Barry K."/>
            <person name="Bills G."/>
            <person name="Bluhm B."/>
            <person name="Cannon C."/>
            <person name="Castanera R."/>
            <person name="Culley D."/>
            <person name="Daum C."/>
            <person name="Ezra D."/>
            <person name="Gonzalez J."/>
            <person name="Henrissat B."/>
            <person name="Kuo A."/>
            <person name="Liang C."/>
            <person name="Lipzen A."/>
            <person name="Lutzoni F."/>
            <person name="Magnuson J."/>
            <person name="Mondo S."/>
            <person name="Nolan M."/>
            <person name="Ohm R."/>
            <person name="Pangilinan J."/>
            <person name="Park H.-J."/>
            <person name="Ramirez L."/>
            <person name="Alfaro M."/>
            <person name="Sun H."/>
            <person name="Tritt A."/>
            <person name="Yoshinaga Y."/>
            <person name="Zwiers L.-H."/>
            <person name="Turgeon B."/>
            <person name="Goodwin S."/>
            <person name="Spatafora J."/>
            <person name="Crous P."/>
            <person name="Grigoriev I."/>
        </authorList>
    </citation>
    <scope>NUCLEOTIDE SEQUENCE</scope>
    <source>
        <strain evidence="1">ATCC 200398</strain>
    </source>
</reference>
<dbReference type="Proteomes" id="UP000799755">
    <property type="component" value="Unassembled WGS sequence"/>
</dbReference>
<gene>
    <name evidence="1" type="ORF">BDR25DRAFT_112748</name>
</gene>
<accession>A0ACB6R6U0</accession>
<comment type="caution">
    <text evidence="1">The sequence shown here is derived from an EMBL/GenBank/DDBJ whole genome shotgun (WGS) entry which is preliminary data.</text>
</comment>